<keyword evidence="1" id="KW-1133">Transmembrane helix</keyword>
<evidence type="ECO:0000313" key="3">
    <source>
        <dbReference type="Proteomes" id="UP001425155"/>
    </source>
</evidence>
<gene>
    <name evidence="2" type="ORF">WJX64_01675</name>
</gene>
<feature type="transmembrane region" description="Helical" evidence="1">
    <location>
        <begin position="89"/>
        <end position="113"/>
    </location>
</feature>
<evidence type="ECO:0000313" key="2">
    <source>
        <dbReference type="EMBL" id="MEN1945250.1"/>
    </source>
</evidence>
<proteinExistence type="predicted"/>
<accession>A0ABU9W0Q1</accession>
<name>A0ABU9W0Q1_9MICO</name>
<protein>
    <submittedName>
        <fullName evidence="2">Uncharacterized protein</fullName>
    </submittedName>
</protein>
<dbReference type="Proteomes" id="UP001425155">
    <property type="component" value="Unassembled WGS sequence"/>
</dbReference>
<keyword evidence="1" id="KW-0812">Transmembrane</keyword>
<organism evidence="2 3">
    <name type="scientific">Leifsonia stereocauli</name>
    <dbReference type="NCBI Taxonomy" id="3134136"/>
    <lineage>
        <taxon>Bacteria</taxon>
        <taxon>Bacillati</taxon>
        <taxon>Actinomycetota</taxon>
        <taxon>Actinomycetes</taxon>
        <taxon>Micrococcales</taxon>
        <taxon>Microbacteriaceae</taxon>
        <taxon>Leifsonia</taxon>
    </lineage>
</organism>
<comment type="caution">
    <text evidence="2">The sequence shown here is derived from an EMBL/GenBank/DDBJ whole genome shotgun (WGS) entry which is preliminary data.</text>
</comment>
<dbReference type="EMBL" id="JBCLVG010000001">
    <property type="protein sequence ID" value="MEN1945250.1"/>
    <property type="molecule type" value="Genomic_DNA"/>
</dbReference>
<dbReference type="RefSeq" id="WP_342111190.1">
    <property type="nucleotide sequence ID" value="NZ_JBCAUN010000001.1"/>
</dbReference>
<keyword evidence="3" id="KW-1185">Reference proteome</keyword>
<keyword evidence="1" id="KW-0472">Membrane</keyword>
<reference evidence="2 3" key="1">
    <citation type="submission" date="2024-03" db="EMBL/GenBank/DDBJ databases">
        <title>YIM 134122 draft genome.</title>
        <authorList>
            <person name="Zuo S."/>
            <person name="Xiong L."/>
        </authorList>
    </citation>
    <scope>NUCLEOTIDE SEQUENCE [LARGE SCALE GENOMIC DNA]</scope>
    <source>
        <strain evidence="2 3">YIM 134122</strain>
    </source>
</reference>
<feature type="transmembrane region" description="Helical" evidence="1">
    <location>
        <begin position="7"/>
        <end position="30"/>
    </location>
</feature>
<sequence>MDRNLSWVLAAAGAVIVHFIASVMILFVLADAAYDFADSIPGGGEVSSADQLYKLGPSPTVGAYALAGVGILSAICTLIAAISWRTRRWAWLVPVVGILLSALAVVISISAFVPPPPDLGG</sequence>
<evidence type="ECO:0000256" key="1">
    <source>
        <dbReference type="SAM" id="Phobius"/>
    </source>
</evidence>
<feature type="transmembrane region" description="Helical" evidence="1">
    <location>
        <begin position="61"/>
        <end position="82"/>
    </location>
</feature>